<dbReference type="EMBL" id="BAFN01000001">
    <property type="protein sequence ID" value="GAN35297.1"/>
    <property type="molecule type" value="Genomic_DNA"/>
</dbReference>
<comment type="caution">
    <text evidence="2">The sequence shown here is derived from an EMBL/GenBank/DDBJ whole genome shotgun (WGS) entry which is preliminary data.</text>
</comment>
<reference evidence="3" key="1">
    <citation type="journal article" date="2015" name="Genome Announc.">
        <title>Draft Genome Sequence of an Anaerobic Ammonium-Oxidizing Bacterium, "Candidatus Brocadia sinica".</title>
        <authorList>
            <person name="Oshiki M."/>
            <person name="Shinyako-Hata K."/>
            <person name="Satoh H."/>
            <person name="Okabe S."/>
        </authorList>
    </citation>
    <scope>NUCLEOTIDE SEQUENCE [LARGE SCALE GENOMIC DNA]</scope>
    <source>
        <strain evidence="3">JPN1</strain>
    </source>
</reference>
<gene>
    <name evidence="2" type="ORF">BROSI_A3846</name>
</gene>
<feature type="compositionally biased region" description="Basic and acidic residues" evidence="1">
    <location>
        <begin position="476"/>
        <end position="488"/>
    </location>
</feature>
<feature type="region of interest" description="Disordered" evidence="1">
    <location>
        <begin position="472"/>
        <end position="503"/>
    </location>
</feature>
<keyword evidence="3" id="KW-1185">Reference proteome</keyword>
<evidence type="ECO:0000256" key="1">
    <source>
        <dbReference type="SAM" id="MobiDB-lite"/>
    </source>
</evidence>
<sequence length="503" mass="53626">MKRLNYKHMFYLTILILCGFTIVVTPHGAIAKEKKSKDKKSTETAECVLKKITTIPEQELVVERGKGVNVTVMVRCKGDIPAVGVTVDAVTPKGKKTIELSPISAVTDKDGKAVFTVTGNRKTEEDLAEIKFTAEKLATKLTVKVRRTECKPGSIKMEPEKELVLEPGKSGQVTIKVKCENGSPSADAKVDALVQAGSDKVDISSSAELTDTSGKAVFTVTGVQETKKEPASIRFMTGDLKAKLDVKVKSVAGEEGTETTQLEPKAIQTIPGQEVVVVRGKDVNVIVKVIGKGNIPAAGITVEAVTLKGKKAIELSPATAVTDADGKAVFTVTGNRKTEEDLAEIKFTAEKLAAKLAVKVRRTACTPGRIKIEPDQKLVLEQGKSGQVTVKVICENGSPAVDAKVDAIVQVGSGKIDLSSSAELTDASGKVVFTVTGVKETQKEPATIRFMTEDLKAYLSVRVIPVRAGITPQEEATPKEIVTPKEEATPEEVTTPEVQITPS</sequence>
<dbReference type="RefSeq" id="WP_052565438.1">
    <property type="nucleotide sequence ID" value="NZ_BAFN01000001.1"/>
</dbReference>
<organism evidence="2 3">
    <name type="scientific">Candidatus Brocadia sinica JPN1</name>
    <dbReference type="NCBI Taxonomy" id="1197129"/>
    <lineage>
        <taxon>Bacteria</taxon>
        <taxon>Pseudomonadati</taxon>
        <taxon>Planctomycetota</taxon>
        <taxon>Candidatus Brocadiia</taxon>
        <taxon>Candidatus Brocadiales</taxon>
        <taxon>Candidatus Brocadiaceae</taxon>
        <taxon>Candidatus Brocadia</taxon>
    </lineage>
</organism>
<proteinExistence type="predicted"/>
<evidence type="ECO:0000313" key="3">
    <source>
        <dbReference type="Proteomes" id="UP000032309"/>
    </source>
</evidence>
<name>A0ABQ0K2H0_9BACT</name>
<evidence type="ECO:0000313" key="2">
    <source>
        <dbReference type="EMBL" id="GAN35297.1"/>
    </source>
</evidence>
<dbReference type="InterPro" id="IPR013783">
    <property type="entry name" value="Ig-like_fold"/>
</dbReference>
<dbReference type="Gene3D" id="2.60.40.10">
    <property type="entry name" value="Immunoglobulins"/>
    <property type="match status" value="2"/>
</dbReference>
<accession>A0ABQ0K2H0</accession>
<dbReference type="InterPro" id="IPR008964">
    <property type="entry name" value="Invasin/intimin_cell_adhesion"/>
</dbReference>
<protein>
    <submittedName>
        <fullName evidence="2">Uncharacterized protein</fullName>
    </submittedName>
</protein>
<feature type="compositionally biased region" description="Low complexity" evidence="1">
    <location>
        <begin position="491"/>
        <end position="503"/>
    </location>
</feature>
<dbReference type="Proteomes" id="UP000032309">
    <property type="component" value="Unassembled WGS sequence"/>
</dbReference>
<dbReference type="SUPFAM" id="SSF49373">
    <property type="entry name" value="Invasin/intimin cell-adhesion fragments"/>
    <property type="match status" value="2"/>
</dbReference>